<comment type="subunit">
    <text evidence="9">U1 snRNP is composed of the 7 core Sm proteins B/B', D1, D2, D3, E, F and G that assemble in a heptameric protein ring on the Sm site of the small nuclear RNA to form the core snRNP, and at least 3 U1 snRNP-specific proteins U1-70K, U1-A and U1-C. U1-C interacts with U1 snRNA and the 5' splice-site region of the pre-mRNA.</text>
</comment>
<dbReference type="InterPro" id="IPR013085">
    <property type="entry name" value="U1-CZ_Znf_C2H2"/>
</dbReference>
<accession>A0A6P4YPU9</accession>
<protein>
    <recommendedName>
        <fullName evidence="9">U1 small nuclear ribonucleoprotein C</fullName>
        <shortName evidence="9">U1 snRNP C</shortName>
        <shortName evidence="9">U1-C</shortName>
        <shortName evidence="9">U1C</shortName>
    </recommendedName>
</protein>
<dbReference type="SMART" id="SM00451">
    <property type="entry name" value="ZnF_U1"/>
    <property type="match status" value="1"/>
</dbReference>
<dbReference type="InterPro" id="IPR000690">
    <property type="entry name" value="Matrin/U1-C_Znf_C2H2"/>
</dbReference>
<dbReference type="GO" id="GO:0030619">
    <property type="term" value="F:U1 snRNA binding"/>
    <property type="evidence" value="ECO:0007669"/>
    <property type="project" value="UniProtKB-UniRule"/>
</dbReference>
<evidence type="ECO:0000256" key="8">
    <source>
        <dbReference type="ARBA" id="ARBA00046357"/>
    </source>
</evidence>
<comment type="function">
    <text evidence="9">Component of the spliceosomal U1 snRNP, which is essential for recognition of the pre-mRNA 5' splice-site and the subsequent assembly of the spliceosome. U1-C is directly involved in initial 5' splice-site recognition for both constitutive and regulated alternative splicing. The interaction with the 5' splice-site seems to precede base-pairing between the pre-mRNA and the U1 snRNA. Stimulates commitment or early (E) complex formation by stabilizing the base pairing of the 5' end of the U1 snRNA and the 5' splice-site region.</text>
</comment>
<organism evidence="12 13">
    <name type="scientific">Branchiostoma belcheri</name>
    <name type="common">Amphioxus</name>
    <dbReference type="NCBI Taxonomy" id="7741"/>
    <lineage>
        <taxon>Eukaryota</taxon>
        <taxon>Metazoa</taxon>
        <taxon>Chordata</taxon>
        <taxon>Cephalochordata</taxon>
        <taxon>Leptocardii</taxon>
        <taxon>Amphioxiformes</taxon>
        <taxon>Branchiostomatidae</taxon>
        <taxon>Branchiostoma</taxon>
    </lineage>
</organism>
<evidence type="ECO:0000313" key="13">
    <source>
        <dbReference type="RefSeq" id="XP_019626423.1"/>
    </source>
</evidence>
<dbReference type="GO" id="GO:0030627">
    <property type="term" value="F:pre-mRNA 5'-splice site binding"/>
    <property type="evidence" value="ECO:0007669"/>
    <property type="project" value="InterPro"/>
</dbReference>
<dbReference type="FunFam" id="3.30.160.60:FF:000059">
    <property type="entry name" value="U1 small nuclear ribonucleoprotein C"/>
    <property type="match status" value="1"/>
</dbReference>
<dbReference type="GO" id="GO:0008270">
    <property type="term" value="F:zinc ion binding"/>
    <property type="evidence" value="ECO:0007669"/>
    <property type="project" value="UniProtKB-UniRule"/>
</dbReference>
<gene>
    <name evidence="13" type="primary">LOC109471523</name>
</gene>
<feature type="domain" description="Matrin-type" evidence="11">
    <location>
        <begin position="4"/>
        <end position="36"/>
    </location>
</feature>
<evidence type="ECO:0000259" key="11">
    <source>
        <dbReference type="PROSITE" id="PS50171"/>
    </source>
</evidence>
<dbReference type="PROSITE" id="PS50171">
    <property type="entry name" value="ZF_MATRIN"/>
    <property type="match status" value="1"/>
</dbReference>
<dbReference type="SUPFAM" id="SSF57667">
    <property type="entry name" value="beta-beta-alpha zinc fingers"/>
    <property type="match status" value="1"/>
</dbReference>
<dbReference type="InterPro" id="IPR036236">
    <property type="entry name" value="Znf_C2H2_sf"/>
</dbReference>
<dbReference type="GO" id="GO:0071004">
    <property type="term" value="C:U2-type prespliceosome"/>
    <property type="evidence" value="ECO:0007669"/>
    <property type="project" value="UniProtKB-UniRule"/>
</dbReference>
<dbReference type="GO" id="GO:0003729">
    <property type="term" value="F:mRNA binding"/>
    <property type="evidence" value="ECO:0007669"/>
    <property type="project" value="UniProtKB-UniRule"/>
</dbReference>
<name>A0A6P4YPU9_BRABE</name>
<dbReference type="GO" id="GO:0000387">
    <property type="term" value="P:spliceosomal snRNP assembly"/>
    <property type="evidence" value="ECO:0007669"/>
    <property type="project" value="UniProtKB-UniRule"/>
</dbReference>
<evidence type="ECO:0000256" key="2">
    <source>
        <dbReference type="ARBA" id="ARBA00022723"/>
    </source>
</evidence>
<dbReference type="Proteomes" id="UP000515135">
    <property type="component" value="Unplaced"/>
</dbReference>
<evidence type="ECO:0000256" key="10">
    <source>
        <dbReference type="SAM" id="MobiDB-lite"/>
    </source>
</evidence>
<keyword evidence="4 9" id="KW-0862">Zinc</keyword>
<sequence length="247" mass="25353">MPKYFCDYCDTYLTHDSPSVRKTHCNGRKHKENVRVYYQKWMEEQAQQLIDQTTAAFQAGKIPNNPFPNAAGQAAGNEPGAKVLPPAILQAAAFQAGKIASNPFPSSSAGPGPQGGGTMIPPPPSLQGPGGPGTAPAPPRMPGPLLMTPPPGAAAPGMAPPGAPIWLVHHKTGVAKPEALPQPARGPILLVPAGAVRPQMSVGAAVMGPRLLRPPMAMGMPGPGGPMGPMMGAPMMMGAMPPRPAGK</sequence>
<keyword evidence="7 9" id="KW-0687">Ribonucleoprotein</keyword>
<reference evidence="13" key="1">
    <citation type="submission" date="2025-08" db="UniProtKB">
        <authorList>
            <consortium name="RefSeq"/>
        </authorList>
    </citation>
    <scope>IDENTIFICATION</scope>
    <source>
        <tissue evidence="13">Gonad</tissue>
    </source>
</reference>
<comment type="subcellular location">
    <subcellularLocation>
        <location evidence="1 9">Nucleus</location>
    </subcellularLocation>
</comment>
<evidence type="ECO:0000256" key="7">
    <source>
        <dbReference type="ARBA" id="ARBA00023274"/>
    </source>
</evidence>
<dbReference type="InterPro" id="IPR017340">
    <property type="entry name" value="U1_snRNP-C"/>
</dbReference>
<keyword evidence="5 9" id="KW-0694">RNA-binding</keyword>
<keyword evidence="3 9" id="KW-0863">Zinc-finger</keyword>
<dbReference type="Gene3D" id="3.30.160.60">
    <property type="entry name" value="Classic Zinc Finger"/>
    <property type="match status" value="1"/>
</dbReference>
<dbReference type="Pfam" id="PF06220">
    <property type="entry name" value="zf-U1"/>
    <property type="match status" value="1"/>
</dbReference>
<dbReference type="PANTHER" id="PTHR31148">
    <property type="entry name" value="U1 SMALL NUCLEAR RIBONUCLEOPROTEIN C"/>
    <property type="match status" value="1"/>
</dbReference>
<proteinExistence type="inferred from homology"/>
<comment type="subunit">
    <text evidence="8">Component of the U1 snRNP. The U1 snRNP is composed of the U1 snRNA and the 7 core Sm proteins SNRPB, SNRPD1, SNRPD2, SNRPD3, SNRPE, SNRPF and SNRPG that assemble in a heptameric protein ring on the Sm site of the small nuclear RNA to form the core snRNP, and at least 3 U1 snRNP-specific proteins SNRNP70/U1-70K, SNRPA/U1-A and SNRPC/U1-C. SNRPC/U1-C interacts with U1 snRNA and the 5' splice-site region of the pre-mRNA. Interacts (via N-terminus) with TIA1 (via C-terminus); thereby promoting spliceosomal U1 snRNP recruitment to 5' splice sites.</text>
</comment>
<evidence type="ECO:0000256" key="9">
    <source>
        <dbReference type="HAMAP-Rule" id="MF_03153"/>
    </source>
</evidence>
<feature type="compositionally biased region" description="Pro residues" evidence="10">
    <location>
        <begin position="135"/>
        <end position="158"/>
    </location>
</feature>
<evidence type="ECO:0000256" key="3">
    <source>
        <dbReference type="ARBA" id="ARBA00022771"/>
    </source>
</evidence>
<evidence type="ECO:0000256" key="5">
    <source>
        <dbReference type="ARBA" id="ARBA00022884"/>
    </source>
</evidence>
<dbReference type="AlphaFoldDB" id="A0A6P4YPU9"/>
<comment type="similarity">
    <text evidence="9">Belongs to the U1 small nuclear ribonucleoprotein C family.</text>
</comment>
<evidence type="ECO:0000256" key="6">
    <source>
        <dbReference type="ARBA" id="ARBA00023242"/>
    </source>
</evidence>
<dbReference type="KEGG" id="bbel:109471523"/>
<feature type="region of interest" description="Disordered" evidence="10">
    <location>
        <begin position="102"/>
        <end position="158"/>
    </location>
</feature>
<evidence type="ECO:0000313" key="12">
    <source>
        <dbReference type="Proteomes" id="UP000515135"/>
    </source>
</evidence>
<dbReference type="GO" id="GO:0005685">
    <property type="term" value="C:U1 snRNP"/>
    <property type="evidence" value="ECO:0007669"/>
    <property type="project" value="UniProtKB-UniRule"/>
</dbReference>
<dbReference type="GeneID" id="109471523"/>
<evidence type="ECO:0000256" key="1">
    <source>
        <dbReference type="ARBA" id="ARBA00004123"/>
    </source>
</evidence>
<keyword evidence="6 9" id="KW-0539">Nucleus</keyword>
<dbReference type="HAMAP" id="MF_03153">
    <property type="entry name" value="U1_C"/>
    <property type="match status" value="1"/>
</dbReference>
<dbReference type="RefSeq" id="XP_019626423.1">
    <property type="nucleotide sequence ID" value="XM_019770864.1"/>
</dbReference>
<dbReference type="OrthoDB" id="76567at2759"/>
<keyword evidence="12" id="KW-1185">Reference proteome</keyword>
<dbReference type="GO" id="GO:0000243">
    <property type="term" value="C:commitment complex"/>
    <property type="evidence" value="ECO:0007669"/>
    <property type="project" value="UniProtKB-UniRule"/>
</dbReference>
<evidence type="ECO:0000256" key="4">
    <source>
        <dbReference type="ARBA" id="ARBA00022833"/>
    </source>
</evidence>
<dbReference type="InterPro" id="IPR003604">
    <property type="entry name" value="Matrin/U1-like-C_Znf_C2H2"/>
</dbReference>
<feature type="compositionally biased region" description="Low complexity" evidence="10">
    <location>
        <begin position="102"/>
        <end position="111"/>
    </location>
</feature>
<dbReference type="PANTHER" id="PTHR31148:SF1">
    <property type="entry name" value="U1 SMALL NUCLEAR RIBONUCLEOPROTEIN C"/>
    <property type="match status" value="1"/>
</dbReference>
<keyword evidence="2 9" id="KW-0479">Metal-binding</keyword>
<dbReference type="GO" id="GO:0000395">
    <property type="term" value="P:mRNA 5'-splice site recognition"/>
    <property type="evidence" value="ECO:0007669"/>
    <property type="project" value="UniProtKB-UniRule"/>
</dbReference>